<dbReference type="InterPro" id="IPR001523">
    <property type="entry name" value="Paired_dom"/>
</dbReference>
<dbReference type="Proteomes" id="UP000759131">
    <property type="component" value="Unassembled WGS sequence"/>
</dbReference>
<keyword evidence="3" id="KW-0563">Paired box</keyword>
<keyword evidence="6" id="KW-0804">Transcription</keyword>
<protein>
    <recommendedName>
        <fullName evidence="8">Paired domain-containing protein</fullName>
    </recommendedName>
</protein>
<dbReference type="PANTHER" id="PTHR45636:SF49">
    <property type="entry name" value="PAIRED BOX PROTEIN 3 HOMOLOG"/>
    <property type="match status" value="1"/>
</dbReference>
<evidence type="ECO:0000256" key="5">
    <source>
        <dbReference type="ARBA" id="ARBA00023125"/>
    </source>
</evidence>
<dbReference type="PRINTS" id="PR00027">
    <property type="entry name" value="PAIREDBOX"/>
</dbReference>
<evidence type="ECO:0000256" key="7">
    <source>
        <dbReference type="ARBA" id="ARBA00023242"/>
    </source>
</evidence>
<dbReference type="GO" id="GO:0005634">
    <property type="term" value="C:nucleus"/>
    <property type="evidence" value="ECO:0007669"/>
    <property type="project" value="UniProtKB-SubCell"/>
</dbReference>
<keyword evidence="7" id="KW-0539">Nucleus</keyword>
<dbReference type="InterPro" id="IPR036388">
    <property type="entry name" value="WH-like_DNA-bd_sf"/>
</dbReference>
<dbReference type="PANTHER" id="PTHR45636">
    <property type="entry name" value="PAIRED BOX PROTEIN PAX-6-RELATED-RELATED"/>
    <property type="match status" value="1"/>
</dbReference>
<keyword evidence="5" id="KW-0238">DNA-binding</keyword>
<sequence>EGEKEKVLPKVNVKLIEGHGKPDRTSGRVNQLGGVFINGRPLPNHIRYKIVEMAAAGTIDDIVQLMDNSSFPSLQSTTRGIAFTNTGTDNTKW</sequence>
<feature type="non-terminal residue" evidence="9">
    <location>
        <position position="1"/>
    </location>
</feature>
<evidence type="ECO:0000256" key="6">
    <source>
        <dbReference type="ARBA" id="ARBA00023163"/>
    </source>
</evidence>
<organism evidence="9">
    <name type="scientific">Medioppia subpectinata</name>
    <dbReference type="NCBI Taxonomy" id="1979941"/>
    <lineage>
        <taxon>Eukaryota</taxon>
        <taxon>Metazoa</taxon>
        <taxon>Ecdysozoa</taxon>
        <taxon>Arthropoda</taxon>
        <taxon>Chelicerata</taxon>
        <taxon>Arachnida</taxon>
        <taxon>Acari</taxon>
        <taxon>Acariformes</taxon>
        <taxon>Sarcoptiformes</taxon>
        <taxon>Oribatida</taxon>
        <taxon>Brachypylina</taxon>
        <taxon>Oppioidea</taxon>
        <taxon>Oppiidae</taxon>
        <taxon>Medioppia</taxon>
    </lineage>
</organism>
<dbReference type="AlphaFoldDB" id="A0A7R9KKY7"/>
<keyword evidence="2" id="KW-0217">Developmental protein</keyword>
<evidence type="ECO:0000256" key="3">
    <source>
        <dbReference type="ARBA" id="ARBA00022724"/>
    </source>
</evidence>
<dbReference type="Pfam" id="PF00292">
    <property type="entry name" value="PAX"/>
    <property type="match status" value="1"/>
</dbReference>
<evidence type="ECO:0000256" key="1">
    <source>
        <dbReference type="ARBA" id="ARBA00004123"/>
    </source>
</evidence>
<accession>A0A7R9KKY7</accession>
<dbReference type="GO" id="GO:0000981">
    <property type="term" value="F:DNA-binding transcription factor activity, RNA polymerase II-specific"/>
    <property type="evidence" value="ECO:0007669"/>
    <property type="project" value="TreeGrafter"/>
</dbReference>
<dbReference type="OrthoDB" id="3225452at2759"/>
<proteinExistence type="predicted"/>
<comment type="subcellular location">
    <subcellularLocation>
        <location evidence="1">Nucleus</location>
    </subcellularLocation>
</comment>
<keyword evidence="4" id="KW-0805">Transcription regulation</keyword>
<dbReference type="Gene3D" id="1.10.10.10">
    <property type="entry name" value="Winged helix-like DNA-binding domain superfamily/Winged helix DNA-binding domain"/>
    <property type="match status" value="1"/>
</dbReference>
<evidence type="ECO:0000259" key="8">
    <source>
        <dbReference type="PROSITE" id="PS51057"/>
    </source>
</evidence>
<dbReference type="SUPFAM" id="SSF46689">
    <property type="entry name" value="Homeodomain-like"/>
    <property type="match status" value="1"/>
</dbReference>
<dbReference type="EMBL" id="CAJPIZ010002799">
    <property type="protein sequence ID" value="CAG2105523.1"/>
    <property type="molecule type" value="Genomic_DNA"/>
</dbReference>
<keyword evidence="10" id="KW-1185">Reference proteome</keyword>
<evidence type="ECO:0000313" key="10">
    <source>
        <dbReference type="Proteomes" id="UP000759131"/>
    </source>
</evidence>
<dbReference type="InterPro" id="IPR009057">
    <property type="entry name" value="Homeodomain-like_sf"/>
</dbReference>
<evidence type="ECO:0000256" key="4">
    <source>
        <dbReference type="ARBA" id="ARBA00023015"/>
    </source>
</evidence>
<evidence type="ECO:0000313" key="9">
    <source>
        <dbReference type="EMBL" id="CAD7625093.1"/>
    </source>
</evidence>
<dbReference type="PROSITE" id="PS51057">
    <property type="entry name" value="PAIRED_2"/>
    <property type="match status" value="1"/>
</dbReference>
<feature type="non-terminal residue" evidence="9">
    <location>
        <position position="93"/>
    </location>
</feature>
<dbReference type="GO" id="GO:0000978">
    <property type="term" value="F:RNA polymerase II cis-regulatory region sequence-specific DNA binding"/>
    <property type="evidence" value="ECO:0007669"/>
    <property type="project" value="TreeGrafter"/>
</dbReference>
<feature type="domain" description="Paired" evidence="8">
    <location>
        <begin position="25"/>
        <end position="93"/>
    </location>
</feature>
<reference evidence="9" key="1">
    <citation type="submission" date="2020-11" db="EMBL/GenBank/DDBJ databases">
        <authorList>
            <person name="Tran Van P."/>
        </authorList>
    </citation>
    <scope>NUCLEOTIDE SEQUENCE</scope>
</reference>
<evidence type="ECO:0000256" key="2">
    <source>
        <dbReference type="ARBA" id="ARBA00022473"/>
    </source>
</evidence>
<gene>
    <name evidence="9" type="ORF">OSB1V03_LOCUS5529</name>
</gene>
<dbReference type="InterPro" id="IPR043565">
    <property type="entry name" value="PAX_fam"/>
</dbReference>
<name>A0A7R9KKY7_9ACAR</name>
<dbReference type="EMBL" id="OC857374">
    <property type="protein sequence ID" value="CAD7625093.1"/>
    <property type="molecule type" value="Genomic_DNA"/>
</dbReference>